<accession>A0ABU3ZBV9</accession>
<evidence type="ECO:0000313" key="1">
    <source>
        <dbReference type="EMBL" id="MDV5167580.1"/>
    </source>
</evidence>
<reference evidence="1 2" key="1">
    <citation type="submission" date="2023-10" db="EMBL/GenBank/DDBJ databases">
        <title>Marine bacteria isolated from horseshoe crab.</title>
        <authorList>
            <person name="Cheng T.H."/>
        </authorList>
    </citation>
    <scope>NUCLEOTIDE SEQUENCE [LARGE SCALE GENOMIC DNA]</scope>
    <source>
        <strain evidence="1 2">HSC6</strain>
    </source>
</reference>
<proteinExistence type="predicted"/>
<keyword evidence="2" id="KW-1185">Reference proteome</keyword>
<comment type="caution">
    <text evidence="1">The sequence shown here is derived from an EMBL/GenBank/DDBJ whole genome shotgun (WGS) entry which is preliminary data.</text>
</comment>
<dbReference type="EMBL" id="JAWJZI010000001">
    <property type="protein sequence ID" value="MDV5167580.1"/>
    <property type="molecule type" value="Genomic_DNA"/>
</dbReference>
<gene>
    <name evidence="1" type="ORF">R2X38_01045</name>
</gene>
<dbReference type="RefSeq" id="WP_317520146.1">
    <property type="nucleotide sequence ID" value="NZ_JAWJZI010000001.1"/>
</dbReference>
<evidence type="ECO:0000313" key="2">
    <source>
        <dbReference type="Proteomes" id="UP001186452"/>
    </source>
</evidence>
<organism evidence="1 2">
    <name type="scientific">Photobacterium rosenbergii</name>
    <dbReference type="NCBI Taxonomy" id="294936"/>
    <lineage>
        <taxon>Bacteria</taxon>
        <taxon>Pseudomonadati</taxon>
        <taxon>Pseudomonadota</taxon>
        <taxon>Gammaproteobacteria</taxon>
        <taxon>Vibrionales</taxon>
        <taxon>Vibrionaceae</taxon>
        <taxon>Photobacterium</taxon>
    </lineage>
</organism>
<name>A0ABU3ZBV9_9GAMM</name>
<sequence>MKTETPWKDFLLEKVLEPAERKKRSPGRPKQSFTQRRLIAAKSRFGELAHKHRFLIIETGKPDIELKSPPKSRGIAEITLYYEDCVARLETAVAVLQRTKEDNISLDCSHTN</sequence>
<dbReference type="Proteomes" id="UP001186452">
    <property type="component" value="Unassembled WGS sequence"/>
</dbReference>
<protein>
    <submittedName>
        <fullName evidence="1">Uncharacterized protein</fullName>
    </submittedName>
</protein>